<keyword evidence="3 6" id="KW-0863">Zinc-finger</keyword>
<feature type="region of interest" description="Disordered" evidence="7">
    <location>
        <begin position="963"/>
        <end position="1040"/>
    </location>
</feature>
<evidence type="ECO:0000256" key="1">
    <source>
        <dbReference type="ARBA" id="ARBA00004123"/>
    </source>
</evidence>
<feature type="domain" description="RING-type" evidence="8">
    <location>
        <begin position="18"/>
        <end position="57"/>
    </location>
</feature>
<feature type="compositionally biased region" description="Low complexity" evidence="7">
    <location>
        <begin position="262"/>
        <end position="281"/>
    </location>
</feature>
<dbReference type="PANTHER" id="PTHR10825">
    <property type="entry name" value="RING FINGER DOMAIN-CONTAINING, POLYCOMB GROUP COMPONENT"/>
    <property type="match status" value="1"/>
</dbReference>
<feature type="region of interest" description="Disordered" evidence="7">
    <location>
        <begin position="1391"/>
        <end position="1419"/>
    </location>
</feature>
<dbReference type="SUPFAM" id="SSF57850">
    <property type="entry name" value="RING/U-box"/>
    <property type="match status" value="1"/>
</dbReference>
<feature type="compositionally biased region" description="Basic and acidic residues" evidence="7">
    <location>
        <begin position="679"/>
        <end position="714"/>
    </location>
</feature>
<evidence type="ECO:0000256" key="2">
    <source>
        <dbReference type="ARBA" id="ARBA00022723"/>
    </source>
</evidence>
<dbReference type="PROSITE" id="PS00518">
    <property type="entry name" value="ZF_RING_1"/>
    <property type="match status" value="1"/>
</dbReference>
<comment type="caution">
    <text evidence="9">The sequence shown here is derived from an EMBL/GenBank/DDBJ whole genome shotgun (WGS) entry which is preliminary data.</text>
</comment>
<dbReference type="FunFam" id="3.30.40.10:FF:000122">
    <property type="entry name" value="polycomb group RING finger protein 1"/>
    <property type="match status" value="1"/>
</dbReference>
<evidence type="ECO:0000313" key="9">
    <source>
        <dbReference type="EMBL" id="KAK8746200.1"/>
    </source>
</evidence>
<feature type="region of interest" description="Disordered" evidence="7">
    <location>
        <begin position="1357"/>
        <end position="1378"/>
    </location>
</feature>
<feature type="compositionally biased region" description="Polar residues" evidence="7">
    <location>
        <begin position="1233"/>
        <end position="1279"/>
    </location>
</feature>
<evidence type="ECO:0000256" key="5">
    <source>
        <dbReference type="ARBA" id="ARBA00023242"/>
    </source>
</evidence>
<keyword evidence="2" id="KW-0479">Metal-binding</keyword>
<dbReference type="InterPro" id="IPR032443">
    <property type="entry name" value="RAWUL"/>
</dbReference>
<feature type="compositionally biased region" description="Polar residues" evidence="7">
    <location>
        <begin position="963"/>
        <end position="990"/>
    </location>
</feature>
<dbReference type="Gene3D" id="3.10.20.90">
    <property type="entry name" value="Phosphatidylinositol 3-kinase Catalytic Subunit, Chain A, domain 1"/>
    <property type="match status" value="1"/>
</dbReference>
<dbReference type="PANTHER" id="PTHR10825:SF72">
    <property type="entry name" value="UBIQUITIN-LIKE DOMAIN-CONTAINING PROTEIN"/>
    <property type="match status" value="1"/>
</dbReference>
<dbReference type="Proteomes" id="UP001445076">
    <property type="component" value="Unassembled WGS sequence"/>
</dbReference>
<evidence type="ECO:0000256" key="6">
    <source>
        <dbReference type="PROSITE-ProRule" id="PRU00175"/>
    </source>
</evidence>
<evidence type="ECO:0000259" key="8">
    <source>
        <dbReference type="PROSITE" id="PS50089"/>
    </source>
</evidence>
<gene>
    <name evidence="9" type="ORF">OTU49_017294</name>
</gene>
<feature type="compositionally biased region" description="Polar residues" evidence="7">
    <location>
        <begin position="920"/>
        <end position="929"/>
    </location>
</feature>
<reference evidence="9 10" key="1">
    <citation type="journal article" date="2024" name="BMC Genomics">
        <title>Genome assembly of redclaw crayfish (Cherax quadricarinatus) provides insights into its immune adaptation and hypoxia tolerance.</title>
        <authorList>
            <person name="Liu Z."/>
            <person name="Zheng J."/>
            <person name="Li H."/>
            <person name="Fang K."/>
            <person name="Wang S."/>
            <person name="He J."/>
            <person name="Zhou D."/>
            <person name="Weng S."/>
            <person name="Chi M."/>
            <person name="Gu Z."/>
            <person name="He J."/>
            <person name="Li F."/>
            <person name="Wang M."/>
        </authorList>
    </citation>
    <scope>NUCLEOTIDE SEQUENCE [LARGE SCALE GENOMIC DNA]</scope>
    <source>
        <strain evidence="9">ZL_2023a</strain>
    </source>
</reference>
<dbReference type="SMART" id="SM00184">
    <property type="entry name" value="RING"/>
    <property type="match status" value="1"/>
</dbReference>
<keyword evidence="5" id="KW-0539">Nucleus</keyword>
<dbReference type="Gene3D" id="3.30.40.10">
    <property type="entry name" value="Zinc/RING finger domain, C3HC4 (zinc finger)"/>
    <property type="match status" value="1"/>
</dbReference>
<feature type="region of interest" description="Disordered" evidence="7">
    <location>
        <begin position="885"/>
        <end position="929"/>
    </location>
</feature>
<feature type="compositionally biased region" description="Low complexity" evidence="7">
    <location>
        <begin position="887"/>
        <end position="915"/>
    </location>
</feature>
<feature type="region of interest" description="Disordered" evidence="7">
    <location>
        <begin position="600"/>
        <end position="714"/>
    </location>
</feature>
<feature type="compositionally biased region" description="Polar residues" evidence="7">
    <location>
        <begin position="635"/>
        <end position="651"/>
    </location>
</feature>
<dbReference type="InterPro" id="IPR013083">
    <property type="entry name" value="Znf_RING/FYVE/PHD"/>
</dbReference>
<feature type="region of interest" description="Disordered" evidence="7">
    <location>
        <begin position="1814"/>
        <end position="1835"/>
    </location>
</feature>
<dbReference type="Pfam" id="PF13923">
    <property type="entry name" value="zf-C3HC4_2"/>
    <property type="match status" value="1"/>
</dbReference>
<dbReference type="EMBL" id="JARKIK010000018">
    <property type="protein sequence ID" value="KAK8746200.1"/>
    <property type="molecule type" value="Genomic_DNA"/>
</dbReference>
<dbReference type="GO" id="GO:0000122">
    <property type="term" value="P:negative regulation of transcription by RNA polymerase II"/>
    <property type="evidence" value="ECO:0007669"/>
    <property type="project" value="TreeGrafter"/>
</dbReference>
<evidence type="ECO:0000256" key="3">
    <source>
        <dbReference type="ARBA" id="ARBA00022771"/>
    </source>
</evidence>
<dbReference type="GO" id="GO:0035102">
    <property type="term" value="C:PRC1 complex"/>
    <property type="evidence" value="ECO:0007669"/>
    <property type="project" value="TreeGrafter"/>
</dbReference>
<feature type="compositionally biased region" description="Basic and acidic residues" evidence="7">
    <location>
        <begin position="606"/>
        <end position="634"/>
    </location>
</feature>
<feature type="compositionally biased region" description="Polar residues" evidence="7">
    <location>
        <begin position="1391"/>
        <end position="1403"/>
    </location>
</feature>
<dbReference type="GO" id="GO:0008270">
    <property type="term" value="F:zinc ion binding"/>
    <property type="evidence" value="ECO:0007669"/>
    <property type="project" value="UniProtKB-KW"/>
</dbReference>
<feature type="compositionally biased region" description="Polar residues" evidence="7">
    <location>
        <begin position="771"/>
        <end position="788"/>
    </location>
</feature>
<dbReference type="InterPro" id="IPR001841">
    <property type="entry name" value="Znf_RING"/>
</dbReference>
<protein>
    <recommendedName>
        <fullName evidence="8">RING-type domain-containing protein</fullName>
    </recommendedName>
</protein>
<feature type="compositionally biased region" description="Polar residues" evidence="7">
    <location>
        <begin position="1817"/>
        <end position="1835"/>
    </location>
</feature>
<sequence>MSGLRRLRVTELHPNLLCILCGGYYVDATTIVECLHSFCKTCIVRYLESSKFCPICDVQVHKTKPLLSIRLDKTLQDIVYKLVPGLYQNEMCKRREFYSGHPETPPATPEDGGSDLGRWYILPDDPVSLALHPAPSSLTNRCYNTHLMPATSLNTCFNINPQTVRGDELTNQVNKNSFGHVRYLQCPAGVSVAQLKRLLRAKFGVGPSHPMALLTSSSDDPLHDTLTLVDVAYITSWQRTEPLQLFYRIYERASKKIKLDPESFSSEPLSSSEEMPKLEPSVGGDITSTMYGSSDSTSSMSDYSCAPLLQAVGALDSDSPVKNESSVEMPVSESIKIEEKPCETPKLKETGEKNLSTANSIETFVSTFVEPCTKDSQAVVKHEPHSELTQGNVCDSIMKTESAVSGSSVVDTIVTYSGAYTTPSNGVSVGVAFMPGELGYISPAGVPCAIISNAGCVPVTGNCIPNNTNIPVLCNTDVHRHTEGDGDVGVVNKWNSTGPVEKAHVKRENSQVPADVSSRREGVRVSEEDEGKEVQLKISESGVMSVCGRDTTVEGVLNSIESEACELLSKIESGSLCEEFLPKPVEKHAEKNAFEAGNCAKKSRTKDRSGEVVRSKGDTKSNKDQHCQKGEKLKSSNMSNISILNQKSESANVREMKGVTPKVNSNDERHLDNTCNDKTMADSKEKTMDKNSDMKKWGDLQNSKELKDDNTKDSRLSHIPASLTAASMANLNKPHLKAGTSKISQGEENKNKEQKPNNGLNSKKEGKQELTAKSLSGSGCRKSSQSYGYKTLKTPPKSWNPTISREQLALVAGKSSLSKGNKEPPRTNKFFKARNAPRFLGNPSAGVKPMYSHVVDNNGSQKRASVLKLDPKTLGPISVPVSNDLISPTSVSRSTSSASSVQSTAPATTQTASSTLRLLPSQTVDQRCPSNVQTDPVVVEPHAAVSKVKDTLIATTKAAPTLSTSLTSGVKESTNSSSKVISNANTSQDKNYPHKNTKSARSSSNNSSTTNRNLKLPSVQTSGSSKLEIKQDNKTNGGTVGLVGNSMASLVANSPLMNQLKLAVSTAMSTGIAQVKAETVSSLTAPNTNLQPQQHLTLGSPAVGVSIIPSCGVSFPGAIGTLPLPYYTNPSLAYPAYPYLYQGAETIGLIPPHHSASFIPTFPACLPPRSPLSPRNIGGAKMMPELPLQSSLLPMVPLVSQVPAQTMSPRPMTPPSPRTPTSTQSPRPYPAQSPRQYSTNQSSRPLTPQSPKSIPSVQSTRPQTQSPKLHPNLQPTVSQSHRLNNTGLLVTQPQCLTVSGQPEKFQLSTQQMPSMASSFLDSSDILNSNSVSLQNSSYKQNACVQTSVSHTLLTPKSVCNSPNSLKPPVPQSPRSIISNQPGVCLMQVVPSTTSQSSISHTPQSPKPNRPHTPQSPKCLNSTQCATLQTHVNNVSQANSPQSRHHGISSQQPELRIASNNKTKAKNVEANSRKVVDNATSGQLGGISNSFPSSVVSSSFPVSQVSSSFSTSGLNTPINSASGNKVYIPHGTNVSVSSSFPTLYPDSIVNSLPLPLANTLVTPEVSAAAMSFSLCNSSSALPISLSNVSSSLPVVSYNNSAVSLPTCPVTLPQAFYPGSTALSINLPPNSLQSVSQPLTSTQTLQSSYISVTAGNTPKSNASVVSVSTNNSGVGSVPCRSAAVLTMSTESTAYAPIPSSSSSCVLPIPTSSVAAVTDPSFTSVTVTMPMTVTALVPKSPAVTIVKGTSCSTSSTTVPLICTASSPLVGIPYVPLSSTLSMSAPVSNTVTTSVSLSSITSAPIPLSGIGSISGLESSPTNTTVPLSSTVSTAAPQTSAVSRTVPQSTTLSTVVSQISTASTTVCQSTSSTTVAHSNTTCTSVPQISSASTTICQSSTASITTLSQTSAANSIVPQSSTAGIAVSLSSTANTSVPVSSTVSMTVPQNSAAGMTVSPTCTVVLTAPSRSTGVSLSSSSGNSLPACKKDVKTVSANRKASTTVPLSSNLGTTIALGSTTSTSTPVVSTAGTAVSSSSTVVTSIPISNTAGISIPLSSTVVVARSQSSGCFALCGAAGGNSVLSAKERGGSVPQSSACTPVCDVTHVIDAKQQCAEPSVSSSSGPRPCLKS</sequence>
<feature type="compositionally biased region" description="Basic and acidic residues" evidence="7">
    <location>
        <begin position="745"/>
        <end position="755"/>
    </location>
</feature>
<evidence type="ECO:0000256" key="7">
    <source>
        <dbReference type="SAM" id="MobiDB-lite"/>
    </source>
</evidence>
<dbReference type="GO" id="GO:1990841">
    <property type="term" value="F:promoter-specific chromatin binding"/>
    <property type="evidence" value="ECO:0007669"/>
    <property type="project" value="TreeGrafter"/>
</dbReference>
<feature type="region of interest" description="Disordered" evidence="7">
    <location>
        <begin position="1205"/>
        <end position="1279"/>
    </location>
</feature>
<keyword evidence="10" id="KW-1185">Reference proteome</keyword>
<accession>A0AAW0Y2V8</accession>
<dbReference type="Pfam" id="PF16207">
    <property type="entry name" value="RAWUL"/>
    <property type="match status" value="1"/>
</dbReference>
<comment type="subcellular location">
    <subcellularLocation>
        <location evidence="1">Nucleus</location>
    </subcellularLocation>
</comment>
<dbReference type="InterPro" id="IPR017907">
    <property type="entry name" value="Znf_RING_CS"/>
</dbReference>
<feature type="region of interest" description="Disordered" evidence="7">
    <location>
        <begin position="261"/>
        <end position="284"/>
    </location>
</feature>
<feature type="compositionally biased region" description="Low complexity" evidence="7">
    <location>
        <begin position="999"/>
        <end position="1013"/>
    </location>
</feature>
<proteinExistence type="predicted"/>
<organism evidence="9 10">
    <name type="scientific">Cherax quadricarinatus</name>
    <name type="common">Australian red claw crayfish</name>
    <dbReference type="NCBI Taxonomy" id="27406"/>
    <lineage>
        <taxon>Eukaryota</taxon>
        <taxon>Metazoa</taxon>
        <taxon>Ecdysozoa</taxon>
        <taxon>Arthropoda</taxon>
        <taxon>Crustacea</taxon>
        <taxon>Multicrustacea</taxon>
        <taxon>Malacostraca</taxon>
        <taxon>Eumalacostraca</taxon>
        <taxon>Eucarida</taxon>
        <taxon>Decapoda</taxon>
        <taxon>Pleocyemata</taxon>
        <taxon>Astacidea</taxon>
        <taxon>Parastacoidea</taxon>
        <taxon>Parastacidae</taxon>
        <taxon>Cherax</taxon>
    </lineage>
</organism>
<dbReference type="PROSITE" id="PS50089">
    <property type="entry name" value="ZF_RING_2"/>
    <property type="match status" value="1"/>
</dbReference>
<name>A0AAW0Y2V8_CHEQU</name>
<evidence type="ECO:0000256" key="4">
    <source>
        <dbReference type="ARBA" id="ARBA00022833"/>
    </source>
</evidence>
<feature type="region of interest" description="Disordered" evidence="7">
    <location>
        <begin position="1435"/>
        <end position="1456"/>
    </location>
</feature>
<evidence type="ECO:0000313" key="10">
    <source>
        <dbReference type="Proteomes" id="UP001445076"/>
    </source>
</evidence>
<keyword evidence="4" id="KW-0862">Zinc</keyword>
<feature type="region of interest" description="Disordered" evidence="7">
    <location>
        <begin position="740"/>
        <end position="793"/>
    </location>
</feature>